<reference evidence="2 3" key="1">
    <citation type="submission" date="2015-03" db="EMBL/GenBank/DDBJ databases">
        <title>RNA-seq based gene annotation and comparative genomics of four Zymoseptoria species reveal species-specific pathogenicity related genes and transposable element activity.</title>
        <authorList>
            <person name="Grandaubert J."/>
            <person name="Bhattacharyya A."/>
            <person name="Stukenbrock E.H."/>
        </authorList>
    </citation>
    <scope>NUCLEOTIDE SEQUENCE [LARGE SCALE GENOMIC DNA]</scope>
    <source>
        <strain evidence="2 3">Zb18110</strain>
    </source>
</reference>
<proteinExistence type="predicted"/>
<evidence type="ECO:0000313" key="3">
    <source>
        <dbReference type="Proteomes" id="UP000033647"/>
    </source>
</evidence>
<organism evidence="2 3">
    <name type="scientific">Zymoseptoria brevis</name>
    <dbReference type="NCBI Taxonomy" id="1047168"/>
    <lineage>
        <taxon>Eukaryota</taxon>
        <taxon>Fungi</taxon>
        <taxon>Dikarya</taxon>
        <taxon>Ascomycota</taxon>
        <taxon>Pezizomycotina</taxon>
        <taxon>Dothideomycetes</taxon>
        <taxon>Dothideomycetidae</taxon>
        <taxon>Mycosphaerellales</taxon>
        <taxon>Mycosphaerellaceae</taxon>
        <taxon>Zymoseptoria</taxon>
    </lineage>
</organism>
<sequence>MNRITRSTTRSLRSHHFNPTRTSSACRCLSTKTSSTTDESSKDDKKLEENATKAATTQKSTLTVAEKDAEIQRKLAGISGDGGASGVEYEDGKPAAMKRSVKNNMFRLI</sequence>
<accession>A0A0F4GTA5</accession>
<name>A0A0F4GTA5_9PEZI</name>
<keyword evidence="3" id="KW-1185">Reference proteome</keyword>
<comment type="caution">
    <text evidence="2">The sequence shown here is derived from an EMBL/GenBank/DDBJ whole genome shotgun (WGS) entry which is preliminary data.</text>
</comment>
<dbReference type="AlphaFoldDB" id="A0A0F4GTA5"/>
<dbReference type="EMBL" id="LAFY01000320">
    <property type="protein sequence ID" value="KJY00459.1"/>
    <property type="molecule type" value="Genomic_DNA"/>
</dbReference>
<evidence type="ECO:0000256" key="1">
    <source>
        <dbReference type="SAM" id="MobiDB-lite"/>
    </source>
</evidence>
<feature type="compositionally biased region" description="Low complexity" evidence="1">
    <location>
        <begin position="29"/>
        <end position="38"/>
    </location>
</feature>
<dbReference type="OrthoDB" id="2157103at2759"/>
<feature type="compositionally biased region" description="Basic and acidic residues" evidence="1">
    <location>
        <begin position="39"/>
        <end position="51"/>
    </location>
</feature>
<feature type="compositionally biased region" description="Low complexity" evidence="1">
    <location>
        <begin position="1"/>
        <end position="11"/>
    </location>
</feature>
<gene>
    <name evidence="2" type="ORF">TI39_contig328g00019</name>
</gene>
<dbReference type="Proteomes" id="UP000033647">
    <property type="component" value="Unassembled WGS sequence"/>
</dbReference>
<feature type="region of interest" description="Disordered" evidence="1">
    <location>
        <begin position="1"/>
        <end position="59"/>
    </location>
</feature>
<protein>
    <submittedName>
        <fullName evidence="2">Uncharacterized protein</fullName>
    </submittedName>
</protein>
<evidence type="ECO:0000313" key="2">
    <source>
        <dbReference type="EMBL" id="KJY00459.1"/>
    </source>
</evidence>